<organism evidence="2 3">
    <name type="scientific">Paramuricea clavata</name>
    <name type="common">Red gorgonian</name>
    <name type="synonym">Violescent sea-whip</name>
    <dbReference type="NCBI Taxonomy" id="317549"/>
    <lineage>
        <taxon>Eukaryota</taxon>
        <taxon>Metazoa</taxon>
        <taxon>Cnidaria</taxon>
        <taxon>Anthozoa</taxon>
        <taxon>Octocorallia</taxon>
        <taxon>Malacalcyonacea</taxon>
        <taxon>Plexauridae</taxon>
        <taxon>Paramuricea</taxon>
    </lineage>
</organism>
<dbReference type="AlphaFoldDB" id="A0A7D9HIN1"/>
<protein>
    <submittedName>
        <fullName evidence="2">Uncharacterized protein</fullName>
    </submittedName>
</protein>
<feature type="region of interest" description="Disordered" evidence="1">
    <location>
        <begin position="195"/>
        <end position="219"/>
    </location>
</feature>
<gene>
    <name evidence="2" type="ORF">PACLA_8A046950</name>
</gene>
<feature type="compositionally biased region" description="Basic and acidic residues" evidence="1">
    <location>
        <begin position="135"/>
        <end position="148"/>
    </location>
</feature>
<keyword evidence="3" id="KW-1185">Reference proteome</keyword>
<evidence type="ECO:0000313" key="2">
    <source>
        <dbReference type="EMBL" id="CAB3985782.1"/>
    </source>
</evidence>
<feature type="region of interest" description="Disordered" evidence="1">
    <location>
        <begin position="127"/>
        <end position="148"/>
    </location>
</feature>
<name>A0A7D9HIN1_PARCT</name>
<proteinExistence type="predicted"/>
<evidence type="ECO:0000313" key="3">
    <source>
        <dbReference type="Proteomes" id="UP001152795"/>
    </source>
</evidence>
<accession>A0A7D9HIN1</accession>
<dbReference type="EMBL" id="CACRXK020000921">
    <property type="protein sequence ID" value="CAB3985782.1"/>
    <property type="molecule type" value="Genomic_DNA"/>
</dbReference>
<feature type="compositionally biased region" description="Acidic residues" evidence="1">
    <location>
        <begin position="202"/>
        <end position="217"/>
    </location>
</feature>
<comment type="caution">
    <text evidence="2">The sequence shown here is derived from an EMBL/GenBank/DDBJ whole genome shotgun (WGS) entry which is preliminary data.</text>
</comment>
<evidence type="ECO:0000256" key="1">
    <source>
        <dbReference type="SAM" id="MobiDB-lite"/>
    </source>
</evidence>
<sequence>MAVYSESESSDYFRSSSETQSTFNGEKYLHITKKGSIKWESFESLQSFFNSFLKAETKWTTPRGGYKQYEADNNLVIRWYSSSKSLCFSVPTSENLKLKLINLVPKQQQIIDGVEGEISVDQTLDYDDETTNTTDDEHSNADNDKHSNVENVEHSSAYCDFVLLVRNLALFDYLDGKYPRCQVDKVLPYQFEPKLGLQTSDSGDESDSEEQSESSDEEITKCLRSKMLGAFRIEAKEY</sequence>
<dbReference type="Proteomes" id="UP001152795">
    <property type="component" value="Unassembled WGS sequence"/>
</dbReference>
<reference evidence="2" key="1">
    <citation type="submission" date="2020-04" db="EMBL/GenBank/DDBJ databases">
        <authorList>
            <person name="Alioto T."/>
            <person name="Alioto T."/>
            <person name="Gomez Garrido J."/>
        </authorList>
    </citation>
    <scope>NUCLEOTIDE SEQUENCE</scope>
    <source>
        <strain evidence="2">A484AB</strain>
    </source>
</reference>